<dbReference type="Pfam" id="PF01618">
    <property type="entry name" value="MotA_ExbB"/>
    <property type="match status" value="1"/>
</dbReference>
<feature type="transmembrane region" description="Helical" evidence="9">
    <location>
        <begin position="112"/>
        <end position="135"/>
    </location>
</feature>
<dbReference type="AlphaFoldDB" id="A0A1H7BV49"/>
<feature type="transmembrane region" description="Helical" evidence="9">
    <location>
        <begin position="16"/>
        <end position="33"/>
    </location>
</feature>
<keyword evidence="5 8" id="KW-0653">Protein transport</keyword>
<evidence type="ECO:0000256" key="5">
    <source>
        <dbReference type="ARBA" id="ARBA00022927"/>
    </source>
</evidence>
<dbReference type="EMBL" id="FNZK01000016">
    <property type="protein sequence ID" value="SEJ77245.1"/>
    <property type="molecule type" value="Genomic_DNA"/>
</dbReference>
<reference evidence="11 12" key="1">
    <citation type="submission" date="2016-10" db="EMBL/GenBank/DDBJ databases">
        <authorList>
            <person name="de Groot N.N."/>
        </authorList>
    </citation>
    <scope>NUCLEOTIDE SEQUENCE [LARGE SCALE GENOMIC DNA]</scope>
    <source>
        <strain evidence="11 12">DSM 2179</strain>
    </source>
</reference>
<name>A0A1H7BV49_9FIRM</name>
<protein>
    <submittedName>
        <fullName evidence="11">Biopolymer transport protein ExbB</fullName>
    </submittedName>
</protein>
<dbReference type="PANTHER" id="PTHR30625:SF15">
    <property type="entry name" value="BIOPOLYMER TRANSPORT PROTEIN EXBB"/>
    <property type="match status" value="1"/>
</dbReference>
<gene>
    <name evidence="11" type="ORF">SAMN05660742_11697</name>
</gene>
<dbReference type="GO" id="GO:0005886">
    <property type="term" value="C:plasma membrane"/>
    <property type="evidence" value="ECO:0007669"/>
    <property type="project" value="UniProtKB-SubCell"/>
</dbReference>
<dbReference type="PANTHER" id="PTHR30625">
    <property type="entry name" value="PROTEIN TOLQ"/>
    <property type="match status" value="1"/>
</dbReference>
<evidence type="ECO:0000256" key="9">
    <source>
        <dbReference type="SAM" id="Phobius"/>
    </source>
</evidence>
<keyword evidence="7 9" id="KW-0472">Membrane</keyword>
<comment type="similarity">
    <text evidence="8">Belongs to the exbB/tolQ family.</text>
</comment>
<keyword evidence="6 9" id="KW-1133">Transmembrane helix</keyword>
<accession>A0A1H7BV49</accession>
<comment type="subcellular location">
    <subcellularLocation>
        <location evidence="1">Cell membrane</location>
        <topology evidence="1">Multi-pass membrane protein</topology>
    </subcellularLocation>
    <subcellularLocation>
        <location evidence="8">Membrane</location>
        <topology evidence="8">Multi-pass membrane protein</topology>
    </subcellularLocation>
</comment>
<organism evidence="11 12">
    <name type="scientific">Propionispira arboris</name>
    <dbReference type="NCBI Taxonomy" id="84035"/>
    <lineage>
        <taxon>Bacteria</taxon>
        <taxon>Bacillati</taxon>
        <taxon>Bacillota</taxon>
        <taxon>Negativicutes</taxon>
        <taxon>Selenomonadales</taxon>
        <taxon>Selenomonadaceae</taxon>
        <taxon>Propionispira</taxon>
    </lineage>
</organism>
<evidence type="ECO:0000256" key="1">
    <source>
        <dbReference type="ARBA" id="ARBA00004651"/>
    </source>
</evidence>
<keyword evidence="3" id="KW-1003">Cell membrane</keyword>
<keyword evidence="4 9" id="KW-0812">Transmembrane</keyword>
<keyword evidence="12" id="KW-1185">Reference proteome</keyword>
<dbReference type="STRING" id="84035.SAMN05660742_11697"/>
<evidence type="ECO:0000259" key="10">
    <source>
        <dbReference type="Pfam" id="PF01618"/>
    </source>
</evidence>
<evidence type="ECO:0000256" key="7">
    <source>
        <dbReference type="ARBA" id="ARBA00023136"/>
    </source>
</evidence>
<dbReference type="Proteomes" id="UP000199662">
    <property type="component" value="Unassembled WGS sequence"/>
</dbReference>
<proteinExistence type="inferred from homology"/>
<sequence>MDFLIEAMSWFHKGGPVMYLLILSSLVVVTILVERFVYYRKMNLDVAGFSEYIVSGFQNKEYEAIYQSCSVSAKPAHKIVIAALDAQKMGRNITTAMESSAQLAVAHLRKGLSILSTVVTLSPLFGLLGTVVGMIQSFSIFSLESGQPMAITGGVGEALIATATGLSVAVLALLGHSYFSYRLDGFITDLEQIAGEVEKNLPNVTDEKGVNHEAA</sequence>
<dbReference type="RefSeq" id="WP_091833447.1">
    <property type="nucleotide sequence ID" value="NZ_FNZK01000016.1"/>
</dbReference>
<evidence type="ECO:0000256" key="6">
    <source>
        <dbReference type="ARBA" id="ARBA00022989"/>
    </source>
</evidence>
<evidence type="ECO:0000256" key="2">
    <source>
        <dbReference type="ARBA" id="ARBA00022448"/>
    </source>
</evidence>
<feature type="transmembrane region" description="Helical" evidence="9">
    <location>
        <begin position="155"/>
        <end position="174"/>
    </location>
</feature>
<keyword evidence="2 8" id="KW-0813">Transport</keyword>
<evidence type="ECO:0000256" key="4">
    <source>
        <dbReference type="ARBA" id="ARBA00022692"/>
    </source>
</evidence>
<feature type="domain" description="MotA/TolQ/ExbB proton channel" evidence="10">
    <location>
        <begin position="75"/>
        <end position="191"/>
    </location>
</feature>
<evidence type="ECO:0000256" key="8">
    <source>
        <dbReference type="RuleBase" id="RU004057"/>
    </source>
</evidence>
<evidence type="ECO:0000313" key="12">
    <source>
        <dbReference type="Proteomes" id="UP000199662"/>
    </source>
</evidence>
<evidence type="ECO:0000313" key="11">
    <source>
        <dbReference type="EMBL" id="SEJ77245.1"/>
    </source>
</evidence>
<evidence type="ECO:0000256" key="3">
    <source>
        <dbReference type="ARBA" id="ARBA00022475"/>
    </source>
</evidence>
<dbReference type="InterPro" id="IPR050790">
    <property type="entry name" value="ExbB/TolQ_transport"/>
</dbReference>
<dbReference type="GO" id="GO:0017038">
    <property type="term" value="P:protein import"/>
    <property type="evidence" value="ECO:0007669"/>
    <property type="project" value="TreeGrafter"/>
</dbReference>
<dbReference type="InterPro" id="IPR002898">
    <property type="entry name" value="MotA_ExbB_proton_chnl"/>
</dbReference>